<feature type="domain" description="LTD" evidence="3">
    <location>
        <begin position="227"/>
        <end position="390"/>
    </location>
</feature>
<dbReference type="SUPFAM" id="SSF56300">
    <property type="entry name" value="Metallo-dependent phosphatases"/>
    <property type="match status" value="1"/>
</dbReference>
<keyword evidence="5" id="KW-1185">Reference proteome</keyword>
<organism evidence="4 5">
    <name type="scientific">Tessaracoccus rhinocerotis</name>
    <dbReference type="NCBI Taxonomy" id="1689449"/>
    <lineage>
        <taxon>Bacteria</taxon>
        <taxon>Bacillati</taxon>
        <taxon>Actinomycetota</taxon>
        <taxon>Actinomycetes</taxon>
        <taxon>Propionibacteriales</taxon>
        <taxon>Propionibacteriaceae</taxon>
        <taxon>Tessaracoccus</taxon>
    </lineage>
</organism>
<dbReference type="OrthoDB" id="9772095at2"/>
<dbReference type="Pfam" id="PF00149">
    <property type="entry name" value="Metallophos"/>
    <property type="match status" value="1"/>
</dbReference>
<keyword evidence="2" id="KW-0732">Signal</keyword>
<feature type="signal peptide" evidence="2">
    <location>
        <begin position="1"/>
        <end position="29"/>
    </location>
</feature>
<feature type="chain" id="PRO_5021786216" description="LTD domain-containing protein" evidence="2">
    <location>
        <begin position="30"/>
        <end position="1560"/>
    </location>
</feature>
<reference evidence="4 5" key="1">
    <citation type="submission" date="2019-07" db="EMBL/GenBank/DDBJ databases">
        <authorList>
            <person name="Zhou L.-Y."/>
        </authorList>
    </citation>
    <scope>NUCLEOTIDE SEQUENCE [LARGE SCALE GENOMIC DNA]</scope>
    <source>
        <strain evidence="4 5">YIM 101269</strain>
    </source>
</reference>
<feature type="compositionally biased region" description="Pro residues" evidence="1">
    <location>
        <begin position="1402"/>
        <end position="1416"/>
    </location>
</feature>
<dbReference type="InterPro" id="IPR004843">
    <property type="entry name" value="Calcineurin-like_PHP"/>
</dbReference>
<protein>
    <recommendedName>
        <fullName evidence="3">LTD domain-containing protein</fullName>
    </recommendedName>
</protein>
<dbReference type="Pfam" id="PF00932">
    <property type="entry name" value="LTD"/>
    <property type="match status" value="1"/>
</dbReference>
<dbReference type="PIRSF" id="PIRSF036444">
    <property type="entry name" value="Pesterase_YvnB"/>
    <property type="match status" value="1"/>
</dbReference>
<feature type="compositionally biased region" description="Low complexity" evidence="1">
    <location>
        <begin position="1383"/>
        <end position="1401"/>
    </location>
</feature>
<dbReference type="Gene3D" id="3.60.21.10">
    <property type="match status" value="1"/>
</dbReference>
<evidence type="ECO:0000313" key="5">
    <source>
        <dbReference type="Proteomes" id="UP000317638"/>
    </source>
</evidence>
<proteinExistence type="predicted"/>
<dbReference type="InterPro" id="IPR029052">
    <property type="entry name" value="Metallo-depent_PP-like"/>
</dbReference>
<dbReference type="EMBL" id="VKKG01000004">
    <property type="protein sequence ID" value="TRY17748.1"/>
    <property type="molecule type" value="Genomic_DNA"/>
</dbReference>
<dbReference type="InterPro" id="IPR051918">
    <property type="entry name" value="STPP_CPPED1"/>
</dbReference>
<dbReference type="Proteomes" id="UP000317638">
    <property type="component" value="Unassembled WGS sequence"/>
</dbReference>
<dbReference type="PANTHER" id="PTHR43143">
    <property type="entry name" value="METALLOPHOSPHOESTERASE, CALCINEURIN SUPERFAMILY"/>
    <property type="match status" value="1"/>
</dbReference>
<sequence>MTMRKTGAIAAVSAMLVTSVAAMVVPASAAELPELVVTEIAPDHASYDNFEFFEITNTTATPVDLADYAVAYSYVDSDDTTRDVPLDVEPAVIPAGGVVAVWLQYTTATVDSFSFTDEDFRAQWGDAASSYTILKAAGQSGMANGGDRGIRLTGPDGAMVWSHYPVGSVSTSGTAHFAVTDGQSQALFASDAAGTPGVVDPAQVLAPSPSPTPTTTPTAEPTEEPTAEPSPQPTATPDPAIDVALLQVTELLPDSSNVGGSDGFEFIELYNPTTADIDFTDFKINYLYPAADLTIGSSALWPSEPADVVIGSGETLVLWIKNGPNDALTAADFNAKFGTSLVAGENLVEIPSGGMANGSLRGVDVITNTGITISRTYYNHVTGVDHTQPDQGIHYTGTADKALQDILEIAPATPGRVEVGRQVPGGLMVLAEDTVAPHVTDQTAATIAPDQDFDIVHAITDDVLVRTATLHVQSNVDAAPLAYNLVSGAEDTYTFTIPAADLTGKRHYDYWLTTTDGTKVTTTDATRVVLEGVNTDPLRLNVTDGQFLSGTTQLVVGADGGTDGVSLSVAGDDVTAGLVPALEGKPVFVFEASQTDAYFQNGVLVGEDVLHVFDEGFYGEWVTVSVPVDESYLTRGDDLTVEIWAGTKKAPEIDVNENNDDFEVRNLRLVLPDGRTLRDAGFVDPATSLRMGDSAGKYEFYEATYAVPADAFSGLGHTWDTTAVADGPHHVLATRGADSATADVVVDNTAPSITASIADGSTQKGEFVLDATVTDAGSGVDSVLVTLDGQAIETPHETSSLLLAAGGHVLEVRAADALGNRTVSTVAFTTPEEQPGAALEGPAEGAEVAAGVELSAVVTDPTDDVLSGSFNVGHRLTAADGEVALTGGVTNDASATDRSAEAVELGEAVTSGEFLPYEILAVDVPEGAGDDYRARLAWSGEINAGQRVSMSVLTTDGVWHRVAEQVAPVGDGLVAVDLEAVVPAAGHAVEGQIRVLVQHSDGWAGGNLTERGDAVDAFHPEAEPRSTYDFTVAHISDTQYYNANADYYQHQTSINDFLLAERDNLNLQYVAHTGDIVDNNEIPVQWERANPAYALFDEAGLPYGVLAGNHDVSQASNDYTEYSRHFGEARFAGNPWYGGSHLDNRGHYDLFSAGGIDFIHVFMGWGAGDEQIDWMNSVLAAHPERIAVVDLHEYMLTTGGLGALPQRILDEVIAVNPNVRMVQSGHYHDAFTRTDTFDDDGDGTAERTVVSMLFDYQGLTEGGLGYLRLQHYDNDSQELRIRTYSPSLSDFNADDPTLDDEHQSFEIPYSTLGIEPVVKSLATTAFTADILTTEVIGSFDGVASGTTVRVTWDTPAADAGWYVVVRDEFGGEVISEVRSVTVTAASPSPTPTPSASTSPTPSAGPTPAPTPAPSRPSVPDSGLKAPYEVPGFHDLNGRRWFTECEPYSQTIRCTTSIWATTVVQGAAGFRQTNQWVFNNMTYLPYLDRTAWAANPLGHAGAWTADDGRRWRTECDTATTGRGGCRTYVEASVVTSDVVAGQRTYRWTTQWVFNNLVRFKN</sequence>
<evidence type="ECO:0000313" key="4">
    <source>
        <dbReference type="EMBL" id="TRY17748.1"/>
    </source>
</evidence>
<dbReference type="InterPro" id="IPR011401">
    <property type="entry name" value="Pesterase_YvnB"/>
</dbReference>
<dbReference type="PROSITE" id="PS51841">
    <property type="entry name" value="LTD"/>
    <property type="match status" value="2"/>
</dbReference>
<feature type="region of interest" description="Disordered" evidence="1">
    <location>
        <begin position="198"/>
        <end position="238"/>
    </location>
</feature>
<feature type="region of interest" description="Disordered" evidence="1">
    <location>
        <begin position="1383"/>
        <end position="1425"/>
    </location>
</feature>
<dbReference type="InterPro" id="IPR001322">
    <property type="entry name" value="Lamin_tail_dom"/>
</dbReference>
<evidence type="ECO:0000259" key="3">
    <source>
        <dbReference type="PROSITE" id="PS51841"/>
    </source>
</evidence>
<accession>A0A553JZ54</accession>
<dbReference type="GO" id="GO:0016787">
    <property type="term" value="F:hydrolase activity"/>
    <property type="evidence" value="ECO:0007669"/>
    <property type="project" value="InterPro"/>
</dbReference>
<dbReference type="PANTHER" id="PTHR43143:SF5">
    <property type="entry name" value="SECRETED PROTEIN"/>
    <property type="match status" value="1"/>
</dbReference>
<gene>
    <name evidence="4" type="ORF">FOJ82_10755</name>
</gene>
<name>A0A553JZ54_9ACTN</name>
<evidence type="ECO:0000256" key="2">
    <source>
        <dbReference type="SAM" id="SignalP"/>
    </source>
</evidence>
<comment type="caution">
    <text evidence="4">The sequence shown here is derived from an EMBL/GenBank/DDBJ whole genome shotgun (WGS) entry which is preliminary data.</text>
</comment>
<evidence type="ECO:0000256" key="1">
    <source>
        <dbReference type="SAM" id="MobiDB-lite"/>
    </source>
</evidence>
<feature type="domain" description="LTD" evidence="3">
    <location>
        <begin position="19"/>
        <end position="168"/>
    </location>
</feature>